<evidence type="ECO:0000259" key="7">
    <source>
        <dbReference type="Pfam" id="PF20239"/>
    </source>
</evidence>
<protein>
    <submittedName>
        <fullName evidence="8">Sigma-70 family RNA polymerase sigma factor</fullName>
    </submittedName>
</protein>
<organism evidence="8 9">
    <name type="scientific">Nakamurella alba</name>
    <dbReference type="NCBI Taxonomy" id="2665158"/>
    <lineage>
        <taxon>Bacteria</taxon>
        <taxon>Bacillati</taxon>
        <taxon>Actinomycetota</taxon>
        <taxon>Actinomycetes</taxon>
        <taxon>Nakamurellales</taxon>
        <taxon>Nakamurellaceae</taxon>
        <taxon>Nakamurella</taxon>
    </lineage>
</organism>
<evidence type="ECO:0000256" key="2">
    <source>
        <dbReference type="ARBA" id="ARBA00023015"/>
    </source>
</evidence>
<dbReference type="InterPro" id="IPR007627">
    <property type="entry name" value="RNA_pol_sigma70_r2"/>
</dbReference>
<comment type="caution">
    <text evidence="8">The sequence shown here is derived from an EMBL/GenBank/DDBJ whole genome shotgun (WGS) entry which is preliminary data.</text>
</comment>
<dbReference type="GO" id="GO:0003677">
    <property type="term" value="F:DNA binding"/>
    <property type="evidence" value="ECO:0007669"/>
    <property type="project" value="InterPro"/>
</dbReference>
<dbReference type="GO" id="GO:0006352">
    <property type="term" value="P:DNA-templated transcription initiation"/>
    <property type="evidence" value="ECO:0007669"/>
    <property type="project" value="InterPro"/>
</dbReference>
<dbReference type="InterPro" id="IPR046531">
    <property type="entry name" value="DUF6596"/>
</dbReference>
<dbReference type="SUPFAM" id="SSF88946">
    <property type="entry name" value="Sigma2 domain of RNA polymerase sigma factors"/>
    <property type="match status" value="1"/>
</dbReference>
<dbReference type="AlphaFoldDB" id="A0A7K1FKY8"/>
<sequence length="433" mass="46834">MGPARAATRRVTGPTEHPHAALDAVVRIELPRLIGALARMTGDVGTAEELAQEATVAALEQWPRDGVPRNPGAWLTTTAKRRAVDLFRRNDSLRDKYAQLAHELDRERPGGAVSTDFDAALDDRIDDDLLRLIFTSCHPVLAPEGRAALTLRVVGGLSVAEIARAYLVPEPTMAARITRAKKALTKAGVPFEVPEGPDRAARLSSVLQVIYLVFNEGYSATFGSDWLRTDLTLEAVRLARVLAGLMPDEPEVFGLAALLEIQASRNAARVGPDGTPVLLLDQDRTRWDPLLIRRGLSALARAEQLGGAGGHYALQAAVAACHARAARPEDTDWQRIAMLYQAISSRWPSPVVEINRAVAVSFADGPAAALEILDRLPDSPALRSYHLLPSVRGDLLSKLGRTADARAEFQRAAALSRNEQERALLLARADGLT</sequence>
<evidence type="ECO:0000259" key="6">
    <source>
        <dbReference type="Pfam" id="PF08281"/>
    </source>
</evidence>
<dbReference type="PANTHER" id="PTHR47756">
    <property type="entry name" value="BLL6612 PROTEIN-RELATED"/>
    <property type="match status" value="1"/>
</dbReference>
<gene>
    <name evidence="8" type="ORF">GIS00_12725</name>
</gene>
<evidence type="ECO:0000313" key="9">
    <source>
        <dbReference type="Proteomes" id="UP000460221"/>
    </source>
</evidence>
<keyword evidence="3" id="KW-0731">Sigma factor</keyword>
<dbReference type="NCBIfam" id="TIGR02937">
    <property type="entry name" value="sigma70-ECF"/>
    <property type="match status" value="1"/>
</dbReference>
<evidence type="ECO:0000256" key="4">
    <source>
        <dbReference type="ARBA" id="ARBA00023163"/>
    </source>
</evidence>
<evidence type="ECO:0000259" key="5">
    <source>
        <dbReference type="Pfam" id="PF04542"/>
    </source>
</evidence>
<name>A0A7K1FKY8_9ACTN</name>
<dbReference type="Pfam" id="PF04542">
    <property type="entry name" value="Sigma70_r2"/>
    <property type="match status" value="1"/>
</dbReference>
<dbReference type="Gene3D" id="1.10.1740.10">
    <property type="match status" value="1"/>
</dbReference>
<dbReference type="Pfam" id="PF08281">
    <property type="entry name" value="Sigma70_r4_2"/>
    <property type="match status" value="1"/>
</dbReference>
<dbReference type="Proteomes" id="UP000460221">
    <property type="component" value="Unassembled WGS sequence"/>
</dbReference>
<dbReference type="EMBL" id="WLYK01000005">
    <property type="protein sequence ID" value="MTD14805.1"/>
    <property type="molecule type" value="Genomic_DNA"/>
</dbReference>
<dbReference type="GO" id="GO:0016987">
    <property type="term" value="F:sigma factor activity"/>
    <property type="evidence" value="ECO:0007669"/>
    <property type="project" value="UniProtKB-KW"/>
</dbReference>
<comment type="similarity">
    <text evidence="1">Belongs to the sigma-70 factor family. ECF subfamily.</text>
</comment>
<proteinExistence type="inferred from homology"/>
<dbReference type="InterPro" id="IPR013324">
    <property type="entry name" value="RNA_pol_sigma_r3/r4-like"/>
</dbReference>
<accession>A0A7K1FKY8</accession>
<dbReference type="InterPro" id="IPR013325">
    <property type="entry name" value="RNA_pol_sigma_r2"/>
</dbReference>
<evidence type="ECO:0000256" key="1">
    <source>
        <dbReference type="ARBA" id="ARBA00010641"/>
    </source>
</evidence>
<reference evidence="8 9" key="1">
    <citation type="submission" date="2019-11" db="EMBL/GenBank/DDBJ databases">
        <authorList>
            <person name="Jiang L.-Q."/>
        </authorList>
    </citation>
    <scope>NUCLEOTIDE SEQUENCE [LARGE SCALE GENOMIC DNA]</scope>
    <source>
        <strain evidence="8 9">YIM 132087</strain>
    </source>
</reference>
<evidence type="ECO:0000256" key="3">
    <source>
        <dbReference type="ARBA" id="ARBA00023082"/>
    </source>
</evidence>
<dbReference type="InterPro" id="IPR013249">
    <property type="entry name" value="RNA_pol_sigma70_r4_t2"/>
</dbReference>
<keyword evidence="2" id="KW-0805">Transcription regulation</keyword>
<dbReference type="InterPro" id="IPR014284">
    <property type="entry name" value="RNA_pol_sigma-70_dom"/>
</dbReference>
<dbReference type="Gene3D" id="1.10.10.10">
    <property type="entry name" value="Winged helix-like DNA-binding domain superfamily/Winged helix DNA-binding domain"/>
    <property type="match status" value="1"/>
</dbReference>
<dbReference type="InterPro" id="IPR036388">
    <property type="entry name" value="WH-like_DNA-bd_sf"/>
</dbReference>
<evidence type="ECO:0000313" key="8">
    <source>
        <dbReference type="EMBL" id="MTD14805.1"/>
    </source>
</evidence>
<dbReference type="PANTHER" id="PTHR47756:SF1">
    <property type="entry name" value="BLL0085 PROTEIN"/>
    <property type="match status" value="1"/>
</dbReference>
<feature type="domain" description="RNA polymerase sigma-70 region 2" evidence="5">
    <location>
        <begin position="27"/>
        <end position="91"/>
    </location>
</feature>
<feature type="domain" description="RNA polymerase sigma factor 70 region 4 type 2" evidence="6">
    <location>
        <begin position="134"/>
        <end position="184"/>
    </location>
</feature>
<dbReference type="Pfam" id="PF20239">
    <property type="entry name" value="DUF6596"/>
    <property type="match status" value="1"/>
</dbReference>
<keyword evidence="4" id="KW-0804">Transcription</keyword>
<keyword evidence="9" id="KW-1185">Reference proteome</keyword>
<dbReference type="SUPFAM" id="SSF88659">
    <property type="entry name" value="Sigma3 and sigma4 domains of RNA polymerase sigma factors"/>
    <property type="match status" value="1"/>
</dbReference>
<feature type="domain" description="DUF6596" evidence="7">
    <location>
        <begin position="202"/>
        <end position="302"/>
    </location>
</feature>